<evidence type="ECO:0000313" key="2">
    <source>
        <dbReference type="EMBL" id="KAG0696346.1"/>
    </source>
</evidence>
<dbReference type="AlphaFoldDB" id="A0A8J8WNH9"/>
<dbReference type="EMBL" id="JACEEZ010025899">
    <property type="protein sequence ID" value="KAG0696346.1"/>
    <property type="molecule type" value="Genomic_DNA"/>
</dbReference>
<feature type="region of interest" description="Disordered" evidence="1">
    <location>
        <begin position="1"/>
        <end position="52"/>
    </location>
</feature>
<evidence type="ECO:0000256" key="1">
    <source>
        <dbReference type="SAM" id="MobiDB-lite"/>
    </source>
</evidence>
<dbReference type="Proteomes" id="UP000770661">
    <property type="component" value="Unassembled WGS sequence"/>
</dbReference>
<gene>
    <name evidence="2" type="ORF">GWK47_026575</name>
</gene>
<name>A0A8J8WNH9_CHIOP</name>
<organism evidence="2 3">
    <name type="scientific">Chionoecetes opilio</name>
    <name type="common">Atlantic snow crab</name>
    <name type="synonym">Cancer opilio</name>
    <dbReference type="NCBI Taxonomy" id="41210"/>
    <lineage>
        <taxon>Eukaryota</taxon>
        <taxon>Metazoa</taxon>
        <taxon>Ecdysozoa</taxon>
        <taxon>Arthropoda</taxon>
        <taxon>Crustacea</taxon>
        <taxon>Multicrustacea</taxon>
        <taxon>Malacostraca</taxon>
        <taxon>Eumalacostraca</taxon>
        <taxon>Eucarida</taxon>
        <taxon>Decapoda</taxon>
        <taxon>Pleocyemata</taxon>
        <taxon>Brachyura</taxon>
        <taxon>Eubrachyura</taxon>
        <taxon>Majoidea</taxon>
        <taxon>Majidae</taxon>
        <taxon>Chionoecetes</taxon>
    </lineage>
</organism>
<evidence type="ECO:0000313" key="3">
    <source>
        <dbReference type="Proteomes" id="UP000770661"/>
    </source>
</evidence>
<accession>A0A8J8WNH9</accession>
<protein>
    <submittedName>
        <fullName evidence="2">Uncharacterized protein</fullName>
    </submittedName>
</protein>
<proteinExistence type="predicted"/>
<sequence>MATPEPLSPFSQTGEVVVLDEPPSQGADDHPYSHHPQTSSRRGGSSRRPRGVHASLDATLAPEMLRVHENIRDILVVKQHGCSSNLSTDHWSMTECPTFLMYTLETCLPYANCLLNHDTSFLKEHPLSGGHGTNVFGLNYPDTSSLWIRHICHSVDDSGDTSLCESICVSQYTLE</sequence>
<reference evidence="2" key="1">
    <citation type="submission" date="2020-07" db="EMBL/GenBank/DDBJ databases">
        <title>The High-quality genome of the commercially important snow crab, Chionoecetes opilio.</title>
        <authorList>
            <person name="Jeong J.-H."/>
            <person name="Ryu S."/>
        </authorList>
    </citation>
    <scope>NUCLEOTIDE SEQUENCE</scope>
    <source>
        <strain evidence="2">MADBK_172401_WGS</strain>
        <tissue evidence="2">Digestive gland</tissue>
    </source>
</reference>
<keyword evidence="3" id="KW-1185">Reference proteome</keyword>
<comment type="caution">
    <text evidence="2">The sequence shown here is derived from an EMBL/GenBank/DDBJ whole genome shotgun (WGS) entry which is preliminary data.</text>
</comment>